<accession>A0A1V3ND59</accession>
<keyword evidence="7" id="KW-0378">Hydrolase</keyword>
<dbReference type="InterPro" id="IPR023198">
    <property type="entry name" value="PGP-like_dom2"/>
</dbReference>
<dbReference type="FunFam" id="3.40.50.1000:FF:000022">
    <property type="entry name" value="Phosphoglycolate phosphatase"/>
    <property type="match status" value="1"/>
</dbReference>
<evidence type="ECO:0000256" key="9">
    <source>
        <dbReference type="ARBA" id="ARBA00023277"/>
    </source>
</evidence>
<dbReference type="Pfam" id="PF13419">
    <property type="entry name" value="HAD_2"/>
    <property type="match status" value="1"/>
</dbReference>
<reference evidence="10 11" key="1">
    <citation type="submission" date="2017-02" db="EMBL/GenBank/DDBJ databases">
        <title>Genomic diversity within the haloalkaliphilic genus Thioalkalivibrio.</title>
        <authorList>
            <person name="Ahn A.-C."/>
            <person name="Meier-Kolthoff J."/>
            <person name="Overmars L."/>
            <person name="Richter M."/>
            <person name="Woyke T."/>
            <person name="Sorokin D.Y."/>
            <person name="Muyzer G."/>
        </authorList>
    </citation>
    <scope>NUCLEOTIDE SEQUENCE [LARGE SCALE GENOMIC DNA]</scope>
    <source>
        <strain evidence="10 11">ALJD</strain>
    </source>
</reference>
<evidence type="ECO:0000256" key="5">
    <source>
        <dbReference type="ARBA" id="ARBA00013078"/>
    </source>
</evidence>
<dbReference type="PANTHER" id="PTHR43434:SF23">
    <property type="entry name" value="PHOSPHOGLYCOLATE PHOSPHATASE"/>
    <property type="match status" value="1"/>
</dbReference>
<dbReference type="PANTHER" id="PTHR43434">
    <property type="entry name" value="PHOSPHOGLYCOLATE PHOSPHATASE"/>
    <property type="match status" value="1"/>
</dbReference>
<dbReference type="RefSeq" id="WP_077279720.1">
    <property type="nucleotide sequence ID" value="NZ_MVBK01000090.1"/>
</dbReference>
<dbReference type="EMBL" id="MVBK01000090">
    <property type="protein sequence ID" value="OOG22802.1"/>
    <property type="molecule type" value="Genomic_DNA"/>
</dbReference>
<dbReference type="NCBIfam" id="TIGR01509">
    <property type="entry name" value="HAD-SF-IA-v3"/>
    <property type="match status" value="1"/>
</dbReference>
<dbReference type="OrthoDB" id="9776368at2"/>
<dbReference type="PRINTS" id="PR00413">
    <property type="entry name" value="HADHALOGNASE"/>
</dbReference>
<dbReference type="InterPro" id="IPR036412">
    <property type="entry name" value="HAD-like_sf"/>
</dbReference>
<dbReference type="AlphaFoldDB" id="A0A1V3ND59"/>
<sequence>MRPAPDFPFRTILFDLDGTLADTAPDLHAAQVQLSREQGLEPLPFERVRNHVSHGSTALVRLAFPDAEGERFEQLRARFLEIYAENLFRDTVLFPGMDTLLAWLESRGLNWGVVTNKPAFLTDPLMVALGLAGRAACIVSGDTIDERKPHPAPMWHACELAGSRPAECLYVGDAERDIQAGHAAGMATLIALYGYIDETQRPEQWGADGMIREPREVVDWMLGTHEPVARVGEET</sequence>
<name>A0A1V3ND59_9GAMM</name>
<dbReference type="InterPro" id="IPR037512">
    <property type="entry name" value="PGPase_prok"/>
</dbReference>
<evidence type="ECO:0000256" key="7">
    <source>
        <dbReference type="ARBA" id="ARBA00022801"/>
    </source>
</evidence>
<dbReference type="EC" id="3.1.3.18" evidence="5"/>
<dbReference type="InterPro" id="IPR006439">
    <property type="entry name" value="HAD-SF_hydro_IA"/>
</dbReference>
<dbReference type="GO" id="GO:0006281">
    <property type="term" value="P:DNA repair"/>
    <property type="evidence" value="ECO:0007669"/>
    <property type="project" value="TreeGrafter"/>
</dbReference>
<evidence type="ECO:0000313" key="11">
    <source>
        <dbReference type="Proteomes" id="UP000189462"/>
    </source>
</evidence>
<dbReference type="Proteomes" id="UP000189462">
    <property type="component" value="Unassembled WGS sequence"/>
</dbReference>
<gene>
    <name evidence="10" type="ORF">B1C78_13670</name>
</gene>
<evidence type="ECO:0000256" key="4">
    <source>
        <dbReference type="ARBA" id="ARBA00006171"/>
    </source>
</evidence>
<dbReference type="GO" id="GO:0046872">
    <property type="term" value="F:metal ion binding"/>
    <property type="evidence" value="ECO:0007669"/>
    <property type="project" value="UniProtKB-KW"/>
</dbReference>
<evidence type="ECO:0000256" key="3">
    <source>
        <dbReference type="ARBA" id="ARBA00004818"/>
    </source>
</evidence>
<keyword evidence="8" id="KW-0460">Magnesium</keyword>
<proteinExistence type="inferred from homology"/>
<comment type="catalytic activity">
    <reaction evidence="1">
        <text>2-phosphoglycolate + H2O = glycolate + phosphate</text>
        <dbReference type="Rhea" id="RHEA:14369"/>
        <dbReference type="ChEBI" id="CHEBI:15377"/>
        <dbReference type="ChEBI" id="CHEBI:29805"/>
        <dbReference type="ChEBI" id="CHEBI:43474"/>
        <dbReference type="ChEBI" id="CHEBI:58033"/>
        <dbReference type="EC" id="3.1.3.18"/>
    </reaction>
</comment>
<dbReference type="STRING" id="108003.B1C78_13670"/>
<dbReference type="GO" id="GO:0008967">
    <property type="term" value="F:phosphoglycolate phosphatase activity"/>
    <property type="evidence" value="ECO:0007669"/>
    <property type="project" value="UniProtKB-EC"/>
</dbReference>
<dbReference type="SFLD" id="SFLDG01135">
    <property type="entry name" value="C1.5.6:_HAD__Beta-PGM__Phospha"/>
    <property type="match status" value="1"/>
</dbReference>
<dbReference type="Gene3D" id="3.40.50.1000">
    <property type="entry name" value="HAD superfamily/HAD-like"/>
    <property type="match status" value="1"/>
</dbReference>
<evidence type="ECO:0000256" key="2">
    <source>
        <dbReference type="ARBA" id="ARBA00001946"/>
    </source>
</evidence>
<dbReference type="SUPFAM" id="SSF56784">
    <property type="entry name" value="HAD-like"/>
    <property type="match status" value="1"/>
</dbReference>
<comment type="cofactor">
    <cofactor evidence="2">
        <name>Mg(2+)</name>
        <dbReference type="ChEBI" id="CHEBI:18420"/>
    </cofactor>
</comment>
<dbReference type="NCBIfam" id="TIGR01549">
    <property type="entry name" value="HAD-SF-IA-v1"/>
    <property type="match status" value="1"/>
</dbReference>
<dbReference type="InterPro" id="IPR041492">
    <property type="entry name" value="HAD_2"/>
</dbReference>
<dbReference type="SFLD" id="SFLDG01129">
    <property type="entry name" value="C1.5:_HAD__Beta-PGM__Phosphata"/>
    <property type="match status" value="1"/>
</dbReference>
<evidence type="ECO:0000256" key="1">
    <source>
        <dbReference type="ARBA" id="ARBA00000830"/>
    </source>
</evidence>
<comment type="similarity">
    <text evidence="4">Belongs to the HAD-like hydrolase superfamily. CbbY/CbbZ/Gph/YieH family.</text>
</comment>
<dbReference type="InterPro" id="IPR023214">
    <property type="entry name" value="HAD_sf"/>
</dbReference>
<dbReference type="SFLD" id="SFLDS00003">
    <property type="entry name" value="Haloacid_Dehalogenase"/>
    <property type="match status" value="1"/>
</dbReference>
<keyword evidence="9" id="KW-0119">Carbohydrate metabolism</keyword>
<comment type="pathway">
    <text evidence="3">Organic acid metabolism; glycolate biosynthesis; glycolate from 2-phosphoglycolate: step 1/1.</text>
</comment>
<keyword evidence="11" id="KW-1185">Reference proteome</keyword>
<dbReference type="NCBIfam" id="TIGR01449">
    <property type="entry name" value="PGP_bact"/>
    <property type="match status" value="1"/>
</dbReference>
<dbReference type="Gene3D" id="1.10.150.240">
    <property type="entry name" value="Putative phosphatase, domain 2"/>
    <property type="match status" value="1"/>
</dbReference>
<keyword evidence="6" id="KW-0479">Metal-binding</keyword>
<evidence type="ECO:0000256" key="8">
    <source>
        <dbReference type="ARBA" id="ARBA00022842"/>
    </source>
</evidence>
<comment type="caution">
    <text evidence="10">The sequence shown here is derived from an EMBL/GenBank/DDBJ whole genome shotgun (WGS) entry which is preliminary data.</text>
</comment>
<dbReference type="InterPro" id="IPR050155">
    <property type="entry name" value="HAD-like_hydrolase_sf"/>
</dbReference>
<dbReference type="GO" id="GO:0005975">
    <property type="term" value="P:carbohydrate metabolic process"/>
    <property type="evidence" value="ECO:0007669"/>
    <property type="project" value="InterPro"/>
</dbReference>
<protein>
    <recommendedName>
        <fullName evidence="5">phosphoglycolate phosphatase</fullName>
        <ecNumber evidence="5">3.1.3.18</ecNumber>
    </recommendedName>
</protein>
<dbReference type="GO" id="GO:0005829">
    <property type="term" value="C:cytosol"/>
    <property type="evidence" value="ECO:0007669"/>
    <property type="project" value="TreeGrafter"/>
</dbReference>
<organism evidence="10 11">
    <name type="scientific">Thioalkalivibrio denitrificans</name>
    <dbReference type="NCBI Taxonomy" id="108003"/>
    <lineage>
        <taxon>Bacteria</taxon>
        <taxon>Pseudomonadati</taxon>
        <taxon>Pseudomonadota</taxon>
        <taxon>Gammaproteobacteria</taxon>
        <taxon>Chromatiales</taxon>
        <taxon>Ectothiorhodospiraceae</taxon>
        <taxon>Thioalkalivibrio</taxon>
    </lineage>
</organism>
<evidence type="ECO:0000313" key="10">
    <source>
        <dbReference type="EMBL" id="OOG22802.1"/>
    </source>
</evidence>
<evidence type="ECO:0000256" key="6">
    <source>
        <dbReference type="ARBA" id="ARBA00022723"/>
    </source>
</evidence>